<gene>
    <name evidence="2" type="ORF">GCM10009810_16260</name>
</gene>
<evidence type="ECO:0000256" key="1">
    <source>
        <dbReference type="SAM" id="Phobius"/>
    </source>
</evidence>
<dbReference type="EMBL" id="BAAAPN010000043">
    <property type="protein sequence ID" value="GAA1757599.1"/>
    <property type="molecule type" value="Genomic_DNA"/>
</dbReference>
<reference evidence="3" key="1">
    <citation type="journal article" date="2019" name="Int. J. Syst. Evol. Microbiol.">
        <title>The Global Catalogue of Microorganisms (GCM) 10K type strain sequencing project: providing services to taxonomists for standard genome sequencing and annotation.</title>
        <authorList>
            <consortium name="The Broad Institute Genomics Platform"/>
            <consortium name="The Broad Institute Genome Sequencing Center for Infectious Disease"/>
            <person name="Wu L."/>
            <person name="Ma J."/>
        </authorList>
    </citation>
    <scope>NUCLEOTIDE SEQUENCE [LARGE SCALE GENOMIC DNA]</scope>
    <source>
        <strain evidence="3">JCM 15591</strain>
    </source>
</reference>
<keyword evidence="3" id="KW-1185">Reference proteome</keyword>
<feature type="transmembrane region" description="Helical" evidence="1">
    <location>
        <begin position="44"/>
        <end position="67"/>
    </location>
</feature>
<comment type="caution">
    <text evidence="2">The sequence shown here is derived from an EMBL/GenBank/DDBJ whole genome shotgun (WGS) entry which is preliminary data.</text>
</comment>
<feature type="transmembrane region" description="Helical" evidence="1">
    <location>
        <begin position="120"/>
        <end position="139"/>
    </location>
</feature>
<dbReference type="Proteomes" id="UP001501475">
    <property type="component" value="Unassembled WGS sequence"/>
</dbReference>
<evidence type="ECO:0008006" key="4">
    <source>
        <dbReference type="Google" id="ProtNLM"/>
    </source>
</evidence>
<evidence type="ECO:0000313" key="3">
    <source>
        <dbReference type="Proteomes" id="UP001501475"/>
    </source>
</evidence>
<dbReference type="InterPro" id="IPR021517">
    <property type="entry name" value="DUF3180"/>
</dbReference>
<feature type="transmembrane region" description="Helical" evidence="1">
    <location>
        <begin position="79"/>
        <end position="100"/>
    </location>
</feature>
<sequence length="158" mass="16467">MGTGNRGLSWRVPVLVTLVVGVISALLTHRLMAGGTFPPAVPTLALVLLGGVGLLVLWFGWAVRGYLRGRKANLDPMRAARTLALAQAAALTGAALVGLYAGNALGLLPDWDLTISERLLWSYLGGTLAGGYLVVCGLLSQHWCRIPPRENGGAGEAA</sequence>
<keyword evidence="1" id="KW-1133">Transmembrane helix</keyword>
<keyword evidence="1" id="KW-0472">Membrane</keyword>
<organism evidence="2 3">
    <name type="scientific">Nostocoides vanveenii</name>
    <dbReference type="NCBI Taxonomy" id="330835"/>
    <lineage>
        <taxon>Bacteria</taxon>
        <taxon>Bacillati</taxon>
        <taxon>Actinomycetota</taxon>
        <taxon>Actinomycetes</taxon>
        <taxon>Micrococcales</taxon>
        <taxon>Intrasporangiaceae</taxon>
        <taxon>Nostocoides</taxon>
    </lineage>
</organism>
<proteinExistence type="predicted"/>
<dbReference type="RefSeq" id="WP_344064602.1">
    <property type="nucleotide sequence ID" value="NZ_BAAAPN010000043.1"/>
</dbReference>
<protein>
    <recommendedName>
        <fullName evidence="4">DUF3180 domain-containing protein</fullName>
    </recommendedName>
</protein>
<dbReference type="Pfam" id="PF11377">
    <property type="entry name" value="DUF3180"/>
    <property type="match status" value="1"/>
</dbReference>
<keyword evidence="1" id="KW-0812">Transmembrane</keyword>
<name>A0ABP4WLY0_9MICO</name>
<evidence type="ECO:0000313" key="2">
    <source>
        <dbReference type="EMBL" id="GAA1757599.1"/>
    </source>
</evidence>
<feature type="transmembrane region" description="Helical" evidence="1">
    <location>
        <begin position="12"/>
        <end position="32"/>
    </location>
</feature>
<accession>A0ABP4WLY0</accession>